<feature type="signal peptide" evidence="1">
    <location>
        <begin position="1"/>
        <end position="19"/>
    </location>
</feature>
<dbReference type="AlphaFoldDB" id="A0A4Z1F0Q9"/>
<keyword evidence="3" id="KW-1185">Reference proteome</keyword>
<proteinExistence type="predicted"/>
<evidence type="ECO:0008006" key="4">
    <source>
        <dbReference type="Google" id="ProtNLM"/>
    </source>
</evidence>
<gene>
    <name evidence="2" type="ORF">BTUL_0030g00730</name>
</gene>
<accession>A0A4Z1F0Q9</accession>
<sequence length="252" mass="26942">MYITSLLSSLLLSSTIVGAATIPRNLDESKIILFGENGRTEVMDKAEFWKHHHHHRHNITQAPGPIVGYNGTSFFNGTSGHYPSSSLAKRGCKTATVVRENPDETFLNWDVPMSSVVKAGSTTSTVAVTQGYSIANAISVSASASFTLIEDFLTTSFGISYTETWTSTYTAAYTYTVPAGKYGAVVSNPYTLRKSGYIDSGCVGNPSETDTYQADSYSSQAYGGLSWVSGTISLCTGDTYPLPRCLGGGVIN</sequence>
<organism evidence="2 3">
    <name type="scientific">Botrytis tulipae</name>
    <dbReference type="NCBI Taxonomy" id="87230"/>
    <lineage>
        <taxon>Eukaryota</taxon>
        <taxon>Fungi</taxon>
        <taxon>Dikarya</taxon>
        <taxon>Ascomycota</taxon>
        <taxon>Pezizomycotina</taxon>
        <taxon>Leotiomycetes</taxon>
        <taxon>Helotiales</taxon>
        <taxon>Sclerotiniaceae</taxon>
        <taxon>Botrytis</taxon>
    </lineage>
</organism>
<feature type="chain" id="PRO_5021423342" description="Celp0028 effector like protein" evidence="1">
    <location>
        <begin position="20"/>
        <end position="252"/>
    </location>
</feature>
<dbReference type="OrthoDB" id="4831122at2759"/>
<evidence type="ECO:0000313" key="2">
    <source>
        <dbReference type="EMBL" id="TGO16293.1"/>
    </source>
</evidence>
<dbReference type="Proteomes" id="UP000297777">
    <property type="component" value="Unassembled WGS sequence"/>
</dbReference>
<dbReference type="EMBL" id="PQXH01000030">
    <property type="protein sequence ID" value="TGO16293.1"/>
    <property type="molecule type" value="Genomic_DNA"/>
</dbReference>
<evidence type="ECO:0000313" key="3">
    <source>
        <dbReference type="Proteomes" id="UP000297777"/>
    </source>
</evidence>
<evidence type="ECO:0000256" key="1">
    <source>
        <dbReference type="SAM" id="SignalP"/>
    </source>
</evidence>
<keyword evidence="1" id="KW-0732">Signal</keyword>
<comment type="caution">
    <text evidence="2">The sequence shown here is derived from an EMBL/GenBank/DDBJ whole genome shotgun (WGS) entry which is preliminary data.</text>
</comment>
<name>A0A4Z1F0Q9_9HELO</name>
<protein>
    <recommendedName>
        <fullName evidence="4">Celp0028 effector like protein</fullName>
    </recommendedName>
</protein>
<reference evidence="2 3" key="1">
    <citation type="submission" date="2017-12" db="EMBL/GenBank/DDBJ databases">
        <title>Comparative genomics of Botrytis spp.</title>
        <authorList>
            <person name="Valero-Jimenez C.A."/>
            <person name="Tapia P."/>
            <person name="Veloso J."/>
            <person name="Silva-Moreno E."/>
            <person name="Staats M."/>
            <person name="Valdes J.H."/>
            <person name="Van Kan J.A.L."/>
        </authorList>
    </citation>
    <scope>NUCLEOTIDE SEQUENCE [LARGE SCALE GENOMIC DNA]</scope>
    <source>
        <strain evidence="2 3">Bt9001</strain>
    </source>
</reference>